<evidence type="ECO:0000259" key="4">
    <source>
        <dbReference type="Pfam" id="PF00561"/>
    </source>
</evidence>
<evidence type="ECO:0000256" key="2">
    <source>
        <dbReference type="ARBA" id="ARBA00038334"/>
    </source>
</evidence>
<evidence type="ECO:0000313" key="5">
    <source>
        <dbReference type="EMBL" id="KAK4504227.1"/>
    </source>
</evidence>
<dbReference type="EMBL" id="JAXOVC010000003">
    <property type="protein sequence ID" value="KAK4504227.1"/>
    <property type="molecule type" value="Genomic_DNA"/>
</dbReference>
<organism evidence="5 6">
    <name type="scientific">Zasmidium cellare</name>
    <name type="common">Wine cellar mold</name>
    <name type="synonym">Racodium cellare</name>
    <dbReference type="NCBI Taxonomy" id="395010"/>
    <lineage>
        <taxon>Eukaryota</taxon>
        <taxon>Fungi</taxon>
        <taxon>Dikarya</taxon>
        <taxon>Ascomycota</taxon>
        <taxon>Pezizomycotina</taxon>
        <taxon>Dothideomycetes</taxon>
        <taxon>Dothideomycetidae</taxon>
        <taxon>Mycosphaerellales</taxon>
        <taxon>Mycosphaerellaceae</taxon>
        <taxon>Zasmidium</taxon>
    </lineage>
</organism>
<comment type="caution">
    <text evidence="5">The sequence shown here is derived from an EMBL/GenBank/DDBJ whole genome shotgun (WGS) entry which is preliminary data.</text>
</comment>
<evidence type="ECO:0000256" key="3">
    <source>
        <dbReference type="SAM" id="SignalP"/>
    </source>
</evidence>
<dbReference type="SUPFAM" id="SSF53474">
    <property type="entry name" value="alpha/beta-Hydrolases"/>
    <property type="match status" value="1"/>
</dbReference>
<feature type="domain" description="AB hydrolase-1" evidence="4">
    <location>
        <begin position="48"/>
        <end position="298"/>
    </location>
</feature>
<accession>A0ABR0ERL2</accession>
<dbReference type="InterPro" id="IPR000639">
    <property type="entry name" value="Epox_hydrolase-like"/>
</dbReference>
<dbReference type="PRINTS" id="PR00412">
    <property type="entry name" value="EPOXHYDRLASE"/>
</dbReference>
<dbReference type="Proteomes" id="UP001305779">
    <property type="component" value="Unassembled WGS sequence"/>
</dbReference>
<dbReference type="Pfam" id="PF00561">
    <property type="entry name" value="Abhydrolase_1"/>
    <property type="match status" value="1"/>
</dbReference>
<evidence type="ECO:0000256" key="1">
    <source>
        <dbReference type="ARBA" id="ARBA00022801"/>
    </source>
</evidence>
<feature type="chain" id="PRO_5047167136" description="AB hydrolase-1 domain-containing protein" evidence="3">
    <location>
        <begin position="20"/>
        <end position="345"/>
    </location>
</feature>
<dbReference type="PANTHER" id="PTHR43329">
    <property type="entry name" value="EPOXIDE HYDROLASE"/>
    <property type="match status" value="1"/>
</dbReference>
<name>A0ABR0ERL2_ZASCE</name>
<feature type="signal peptide" evidence="3">
    <location>
        <begin position="1"/>
        <end position="19"/>
    </location>
</feature>
<comment type="similarity">
    <text evidence="2">Belongs to the AB hydrolase superfamily. Epoxide hydrolase family.</text>
</comment>
<gene>
    <name evidence="5" type="ORF">PRZ48_005143</name>
</gene>
<protein>
    <recommendedName>
        <fullName evidence="4">AB hydrolase-1 domain-containing protein</fullName>
    </recommendedName>
</protein>
<keyword evidence="6" id="KW-1185">Reference proteome</keyword>
<dbReference type="InterPro" id="IPR029058">
    <property type="entry name" value="AB_hydrolase_fold"/>
</dbReference>
<evidence type="ECO:0000313" key="6">
    <source>
        <dbReference type="Proteomes" id="UP001305779"/>
    </source>
</evidence>
<dbReference type="Gene3D" id="3.40.50.1820">
    <property type="entry name" value="alpha/beta hydrolase"/>
    <property type="match status" value="1"/>
</dbReference>
<keyword evidence="1" id="KW-0378">Hydrolase</keyword>
<proteinExistence type="inferred from homology"/>
<dbReference type="InterPro" id="IPR000073">
    <property type="entry name" value="AB_hydrolase_1"/>
</dbReference>
<sequence length="345" mass="37901">MKHYFFLGAIASLITTAHSLQSFDSWGHERIQLQDVSIHFRYSQGGKPPLLLIHGSPQHSRTWTHMGPILAEHFTVIAPDNRGQGDSALSLSDNYTALAAGADHLAILNFLNISKTYVFSHDKGAGLAASLALENPERIEKIVFSEYALPGMRGYSTEVTSPDPYQNWQLAFFAVPDVAQFFIQGKERQMLEWYFWHSSYSGTDVISNDLLDVYARAISKPGFLRAMFQYFAAAFEDEKYFKAVLAGKGKLQMPVLAMGGEALFSPPEILSQAWGPVAANLETAVVPKAGHWIADENPVWVANHAIQFFGNSTLPGLDLSSLADLTTMFGILGNTMLTPGINGIA</sequence>
<keyword evidence="3" id="KW-0732">Signal</keyword>
<reference evidence="5 6" key="1">
    <citation type="journal article" date="2023" name="G3 (Bethesda)">
        <title>A chromosome-level genome assembly of Zasmidium syzygii isolated from banana leaves.</title>
        <authorList>
            <person name="van Westerhoven A.C."/>
            <person name="Mehrabi R."/>
            <person name="Talebi R."/>
            <person name="Steentjes M.B.F."/>
            <person name="Corcolon B."/>
            <person name="Chong P.A."/>
            <person name="Kema G.H.J."/>
            <person name="Seidl M.F."/>
        </authorList>
    </citation>
    <scope>NUCLEOTIDE SEQUENCE [LARGE SCALE GENOMIC DNA]</scope>
    <source>
        <strain evidence="5 6">P124</strain>
    </source>
</reference>